<dbReference type="Proteomes" id="UP000317909">
    <property type="component" value="Chromosome"/>
</dbReference>
<proteinExistence type="inferred from homology"/>
<dbReference type="RefSeq" id="WP_145432095.1">
    <property type="nucleotide sequence ID" value="NZ_CP036339.1"/>
</dbReference>
<dbReference type="PANTHER" id="PTHR43667">
    <property type="entry name" value="CYCLOPROPANE-FATTY-ACYL-PHOSPHOLIPID SYNTHASE"/>
    <property type="match status" value="1"/>
</dbReference>
<evidence type="ECO:0000313" key="9">
    <source>
        <dbReference type="Proteomes" id="UP000317909"/>
    </source>
</evidence>
<keyword evidence="3 8" id="KW-0808">Transferase</keyword>
<evidence type="ECO:0000256" key="2">
    <source>
        <dbReference type="ARBA" id="ARBA00022603"/>
    </source>
</evidence>
<dbReference type="Gene3D" id="3.40.50.150">
    <property type="entry name" value="Vaccinia Virus protein VP39"/>
    <property type="match status" value="1"/>
</dbReference>
<keyword evidence="4" id="KW-0949">S-adenosyl-L-methionine</keyword>
<keyword evidence="2 8" id="KW-0489">Methyltransferase</keyword>
<gene>
    <name evidence="8" type="primary">cfa_1</name>
    <name evidence="8" type="ORF">I41_17150</name>
</gene>
<keyword evidence="5" id="KW-0443">Lipid metabolism</keyword>
<dbReference type="KEGG" id="llh:I41_17150"/>
<evidence type="ECO:0000256" key="4">
    <source>
        <dbReference type="ARBA" id="ARBA00022691"/>
    </source>
</evidence>
<comment type="similarity">
    <text evidence="1">Belongs to the CFA/CMAS family.</text>
</comment>
<dbReference type="AlphaFoldDB" id="A0A517TVX9"/>
<feature type="active site" evidence="6">
    <location>
        <position position="418"/>
    </location>
</feature>
<sequence length="440" mass="48629">MSVLPSSELDLRGRVGRRPRGSAAPSAGASPLPALGRADRWLRRRLIDRLTALDLDGVDLVDGDGVHAFGGEQSLDPARDADRSQAAIAVQDPKFYRSVALGGSLGFGRAYVDGEWTTADLPTLLQRLARATVGRSTADGPASWPARIVGSVRKLGRRNTRSGSRRNIHAHYDLSNEFFALFLDESMTYSCGIFESPETTLAEAQYAKYDRIAQGLQLTAGDHVIEIGCGWGGFAEHAASRYGCRVTGITISEEQFQFARRRIAAAGLADRVEIQLCDYRDVQGQFDKLASIEMIEAVGHEFLPTFFAKCSSLLKRDGLMMLQTITIPDQRYQQYRRGVDFIQEYIFPGGHVPSLGAICQAVAESTDLQLLELADFAGDYARTLLSWRESCHTNARPIAALGFDQRFQRTWDYYLSYCAAGFMERHIGLAQILFAKPKAR</sequence>
<dbReference type="Pfam" id="PF02353">
    <property type="entry name" value="CMAS"/>
    <property type="match status" value="1"/>
</dbReference>
<evidence type="ECO:0000256" key="3">
    <source>
        <dbReference type="ARBA" id="ARBA00022679"/>
    </source>
</evidence>
<organism evidence="8 9">
    <name type="scientific">Lacipirellula limnantheis</name>
    <dbReference type="NCBI Taxonomy" id="2528024"/>
    <lineage>
        <taxon>Bacteria</taxon>
        <taxon>Pseudomonadati</taxon>
        <taxon>Planctomycetota</taxon>
        <taxon>Planctomycetia</taxon>
        <taxon>Pirellulales</taxon>
        <taxon>Lacipirellulaceae</taxon>
        <taxon>Lacipirellula</taxon>
    </lineage>
</organism>
<dbReference type="CDD" id="cd02440">
    <property type="entry name" value="AdoMet_MTases"/>
    <property type="match status" value="1"/>
</dbReference>
<keyword evidence="9" id="KW-1185">Reference proteome</keyword>
<feature type="compositionally biased region" description="Low complexity" evidence="7">
    <location>
        <begin position="21"/>
        <end position="31"/>
    </location>
</feature>
<dbReference type="PIRSF" id="PIRSF003085">
    <property type="entry name" value="CMAS"/>
    <property type="match status" value="1"/>
</dbReference>
<dbReference type="SUPFAM" id="SSF53335">
    <property type="entry name" value="S-adenosyl-L-methionine-dependent methyltransferases"/>
    <property type="match status" value="1"/>
</dbReference>
<dbReference type="InterPro" id="IPR050723">
    <property type="entry name" value="CFA/CMAS"/>
</dbReference>
<evidence type="ECO:0000256" key="5">
    <source>
        <dbReference type="ARBA" id="ARBA00023098"/>
    </source>
</evidence>
<dbReference type="PANTHER" id="PTHR43667:SF2">
    <property type="entry name" value="FATTY ACID C-METHYL TRANSFERASE"/>
    <property type="match status" value="1"/>
</dbReference>
<dbReference type="InterPro" id="IPR003333">
    <property type="entry name" value="CMAS"/>
</dbReference>
<reference evidence="8 9" key="1">
    <citation type="submission" date="2019-02" db="EMBL/GenBank/DDBJ databases">
        <title>Deep-cultivation of Planctomycetes and their phenomic and genomic characterization uncovers novel biology.</title>
        <authorList>
            <person name="Wiegand S."/>
            <person name="Jogler M."/>
            <person name="Boedeker C."/>
            <person name="Pinto D."/>
            <person name="Vollmers J."/>
            <person name="Rivas-Marin E."/>
            <person name="Kohn T."/>
            <person name="Peeters S.H."/>
            <person name="Heuer A."/>
            <person name="Rast P."/>
            <person name="Oberbeckmann S."/>
            <person name="Bunk B."/>
            <person name="Jeske O."/>
            <person name="Meyerdierks A."/>
            <person name="Storesund J.E."/>
            <person name="Kallscheuer N."/>
            <person name="Luecker S."/>
            <person name="Lage O.M."/>
            <person name="Pohl T."/>
            <person name="Merkel B.J."/>
            <person name="Hornburger P."/>
            <person name="Mueller R.-W."/>
            <person name="Bruemmer F."/>
            <person name="Labrenz M."/>
            <person name="Spormann A.M."/>
            <person name="Op den Camp H."/>
            <person name="Overmann J."/>
            <person name="Amann R."/>
            <person name="Jetten M.S.M."/>
            <person name="Mascher T."/>
            <person name="Medema M.H."/>
            <person name="Devos D.P."/>
            <person name="Kaster A.-K."/>
            <person name="Ovreas L."/>
            <person name="Rohde M."/>
            <person name="Galperin M.Y."/>
            <person name="Jogler C."/>
        </authorList>
    </citation>
    <scope>NUCLEOTIDE SEQUENCE [LARGE SCALE GENOMIC DNA]</scope>
    <source>
        <strain evidence="8 9">I41</strain>
    </source>
</reference>
<dbReference type="GO" id="GO:0032259">
    <property type="term" value="P:methylation"/>
    <property type="evidence" value="ECO:0007669"/>
    <property type="project" value="UniProtKB-KW"/>
</dbReference>
<dbReference type="EMBL" id="CP036339">
    <property type="protein sequence ID" value="QDT72535.1"/>
    <property type="molecule type" value="Genomic_DNA"/>
</dbReference>
<feature type="region of interest" description="Disordered" evidence="7">
    <location>
        <begin position="1"/>
        <end position="31"/>
    </location>
</feature>
<dbReference type="InterPro" id="IPR029063">
    <property type="entry name" value="SAM-dependent_MTases_sf"/>
</dbReference>
<dbReference type="EC" id="2.1.1.79" evidence="8"/>
<evidence type="ECO:0000256" key="1">
    <source>
        <dbReference type="ARBA" id="ARBA00010815"/>
    </source>
</evidence>
<evidence type="ECO:0000256" key="7">
    <source>
        <dbReference type="SAM" id="MobiDB-lite"/>
    </source>
</evidence>
<evidence type="ECO:0000313" key="8">
    <source>
        <dbReference type="EMBL" id="QDT72535.1"/>
    </source>
</evidence>
<name>A0A517TVX9_9BACT</name>
<dbReference type="GO" id="GO:0008825">
    <property type="term" value="F:cyclopropane-fatty-acyl-phospholipid synthase activity"/>
    <property type="evidence" value="ECO:0007669"/>
    <property type="project" value="UniProtKB-EC"/>
</dbReference>
<evidence type="ECO:0000256" key="6">
    <source>
        <dbReference type="PIRSR" id="PIRSR003085-1"/>
    </source>
</evidence>
<dbReference type="OrthoDB" id="9782855at2"/>
<accession>A0A517TVX9</accession>
<dbReference type="GO" id="GO:0008610">
    <property type="term" value="P:lipid biosynthetic process"/>
    <property type="evidence" value="ECO:0007669"/>
    <property type="project" value="InterPro"/>
</dbReference>
<protein>
    <submittedName>
        <fullName evidence="8">Cyclopropane-fatty-acyl-phospholipid synthase</fullName>
        <ecNumber evidence="8">2.1.1.79</ecNumber>
    </submittedName>
</protein>